<comment type="caution">
    <text evidence="2">The sequence shown here is derived from an EMBL/GenBank/DDBJ whole genome shotgun (WGS) entry which is preliminary data.</text>
</comment>
<dbReference type="PATRIC" id="fig|199198.5.peg.4370"/>
<name>A0A0P9HMS8_PSESX</name>
<dbReference type="InterPro" id="IPR056133">
    <property type="entry name" value="DUF7716"/>
</dbReference>
<gene>
    <name evidence="2" type="ORF">ALO91_03072</name>
</gene>
<organism evidence="2 3">
    <name type="scientific">Pseudomonas syringae pv. aceris</name>
    <dbReference type="NCBI Taxonomy" id="199198"/>
    <lineage>
        <taxon>Bacteria</taxon>
        <taxon>Pseudomonadati</taxon>
        <taxon>Pseudomonadota</taxon>
        <taxon>Gammaproteobacteria</taxon>
        <taxon>Pseudomonadales</taxon>
        <taxon>Pseudomonadaceae</taxon>
        <taxon>Pseudomonas</taxon>
        <taxon>Pseudomonas syringae</taxon>
    </lineage>
</organism>
<sequence length="116" mass="13399">MMKSIAIEKPIVMADLIDSLKSGSGIIDDLCLYTDEEIEIITPETICYLDRYPEIVNDEEVHSDFVNSNELELLYYGQQFKDVLTNVYKQKETANIDVVVQALNYYLDNDDFFDIV</sequence>
<protein>
    <recommendedName>
        <fullName evidence="1">DUF7716 domain-containing protein</fullName>
    </recommendedName>
</protein>
<accession>A0A0P9HMS8</accession>
<evidence type="ECO:0000313" key="3">
    <source>
        <dbReference type="Proteomes" id="UP000050297"/>
    </source>
</evidence>
<dbReference type="EMBL" id="LJPM01000113">
    <property type="protein sequence ID" value="KPW24546.1"/>
    <property type="molecule type" value="Genomic_DNA"/>
</dbReference>
<reference evidence="2 3" key="1">
    <citation type="submission" date="2015-09" db="EMBL/GenBank/DDBJ databases">
        <title>Genome announcement of multiple Pseudomonas syringae strains.</title>
        <authorList>
            <person name="Thakur S."/>
            <person name="Wang P.W."/>
            <person name="Gong Y."/>
            <person name="Weir B.S."/>
            <person name="Guttman D.S."/>
        </authorList>
    </citation>
    <scope>NUCLEOTIDE SEQUENCE [LARGE SCALE GENOMIC DNA]</scope>
    <source>
        <strain evidence="2 3">ICMP2802</strain>
    </source>
</reference>
<proteinExistence type="predicted"/>
<feature type="domain" description="DUF7716" evidence="1">
    <location>
        <begin position="30"/>
        <end position="114"/>
    </location>
</feature>
<dbReference type="AlphaFoldDB" id="A0A0P9HMS8"/>
<evidence type="ECO:0000259" key="1">
    <source>
        <dbReference type="Pfam" id="PF24832"/>
    </source>
</evidence>
<dbReference type="Proteomes" id="UP000050297">
    <property type="component" value="Unassembled WGS sequence"/>
</dbReference>
<dbReference type="Pfam" id="PF24832">
    <property type="entry name" value="DUF7716"/>
    <property type="match status" value="1"/>
</dbReference>
<evidence type="ECO:0000313" key="2">
    <source>
        <dbReference type="EMBL" id="KPW24546.1"/>
    </source>
</evidence>